<feature type="domain" description="Fluoroacetyl-CoA-specific thioesterase-like" evidence="1">
    <location>
        <begin position="17"/>
        <end position="119"/>
    </location>
</feature>
<dbReference type="PANTHER" id="PTHR36934:SF1">
    <property type="entry name" value="THIOESTERASE DOMAIN-CONTAINING PROTEIN"/>
    <property type="match status" value="1"/>
</dbReference>
<evidence type="ECO:0000313" key="2">
    <source>
        <dbReference type="EMBL" id="MBL6448304.1"/>
    </source>
</evidence>
<proteinExistence type="predicted"/>
<dbReference type="Pfam" id="PF22636">
    <property type="entry name" value="FlK"/>
    <property type="match status" value="1"/>
</dbReference>
<protein>
    <recommendedName>
        <fullName evidence="1">Fluoroacetyl-CoA-specific thioesterase-like domain-containing protein</fullName>
    </recommendedName>
</protein>
<comment type="caution">
    <text evidence="2">The sequence shown here is derived from an EMBL/GenBank/DDBJ whole genome shotgun (WGS) entry which is preliminary data.</text>
</comment>
<evidence type="ECO:0000259" key="1">
    <source>
        <dbReference type="Pfam" id="PF22636"/>
    </source>
</evidence>
<reference evidence="2" key="1">
    <citation type="submission" date="2021-01" db="EMBL/GenBank/DDBJ databases">
        <title>Fulvivirga kasyanovii gen. nov., sp nov., a novel member of the phylum Bacteroidetes isolated from seawater in a mussel farm.</title>
        <authorList>
            <person name="Zhao L.-H."/>
            <person name="Wang Z.-J."/>
        </authorList>
    </citation>
    <scope>NUCLEOTIDE SEQUENCE</scope>
    <source>
        <strain evidence="2">29W222</strain>
    </source>
</reference>
<gene>
    <name evidence="2" type="ORF">JMN32_18460</name>
</gene>
<dbReference type="RefSeq" id="WP_202857846.1">
    <property type="nucleotide sequence ID" value="NZ_JAEUGD010000061.1"/>
</dbReference>
<accession>A0A937FYD9</accession>
<dbReference type="AlphaFoldDB" id="A0A937FYD9"/>
<dbReference type="SUPFAM" id="SSF54637">
    <property type="entry name" value="Thioesterase/thiol ester dehydrase-isomerase"/>
    <property type="match status" value="1"/>
</dbReference>
<dbReference type="InterPro" id="IPR029069">
    <property type="entry name" value="HotDog_dom_sf"/>
</dbReference>
<dbReference type="Proteomes" id="UP000614216">
    <property type="component" value="Unassembled WGS sequence"/>
</dbReference>
<dbReference type="InterPro" id="IPR025540">
    <property type="entry name" value="FlK"/>
</dbReference>
<evidence type="ECO:0000313" key="3">
    <source>
        <dbReference type="Proteomes" id="UP000614216"/>
    </source>
</evidence>
<dbReference type="InterPro" id="IPR054485">
    <property type="entry name" value="FlK-like_dom"/>
</dbReference>
<name>A0A937FYD9_9BACT</name>
<dbReference type="Gene3D" id="3.10.129.10">
    <property type="entry name" value="Hotdog Thioesterase"/>
    <property type="match status" value="1"/>
</dbReference>
<sequence length="132" mass="14875">MKPIFKPGDKKLYTVQITKQDVAAFSGEVVHEVCSTFSLAREIEWSTRLFILEMKEETEEGIGTRLEINHRGPAFVGETLSIEATVESIEKNELLCSYRARVENRLVAVGFTGQKVLPKSKIKEIFERAADA</sequence>
<dbReference type="EMBL" id="JAEUGD010000061">
    <property type="protein sequence ID" value="MBL6448304.1"/>
    <property type="molecule type" value="Genomic_DNA"/>
</dbReference>
<dbReference type="PANTHER" id="PTHR36934">
    <property type="entry name" value="BLR0278 PROTEIN"/>
    <property type="match status" value="1"/>
</dbReference>
<keyword evidence="3" id="KW-1185">Reference proteome</keyword>
<organism evidence="2 3">
    <name type="scientific">Fulvivirga marina</name>
    <dbReference type="NCBI Taxonomy" id="2494733"/>
    <lineage>
        <taxon>Bacteria</taxon>
        <taxon>Pseudomonadati</taxon>
        <taxon>Bacteroidota</taxon>
        <taxon>Cytophagia</taxon>
        <taxon>Cytophagales</taxon>
        <taxon>Fulvivirgaceae</taxon>
        <taxon>Fulvivirga</taxon>
    </lineage>
</organism>